<dbReference type="InterPro" id="IPR005303">
    <property type="entry name" value="MOCOS_middle"/>
</dbReference>
<dbReference type="PANTHER" id="PTHR14237">
    <property type="entry name" value="MOLYBDOPTERIN COFACTOR SULFURASE MOSC"/>
    <property type="match status" value="1"/>
</dbReference>
<reference evidence="2 3" key="1">
    <citation type="journal article" date="2018" name="Sci. Rep.">
        <title>Genomic signatures of local adaptation to the degree of environmental predictability in rotifers.</title>
        <authorList>
            <person name="Franch-Gras L."/>
            <person name="Hahn C."/>
            <person name="Garcia-Roger E.M."/>
            <person name="Carmona M.J."/>
            <person name="Serra M."/>
            <person name="Gomez A."/>
        </authorList>
    </citation>
    <scope>NUCLEOTIDE SEQUENCE [LARGE SCALE GENOMIC DNA]</scope>
    <source>
        <strain evidence="2">HYR1</strain>
    </source>
</reference>
<keyword evidence="3" id="KW-1185">Reference proteome</keyword>
<name>A0A3M7PJD8_BRAPC</name>
<dbReference type="EMBL" id="REGN01010403">
    <property type="protein sequence ID" value="RMZ99118.1"/>
    <property type="molecule type" value="Genomic_DNA"/>
</dbReference>
<dbReference type="GO" id="GO:0003824">
    <property type="term" value="F:catalytic activity"/>
    <property type="evidence" value="ECO:0007669"/>
    <property type="project" value="InterPro"/>
</dbReference>
<evidence type="ECO:0000259" key="1">
    <source>
        <dbReference type="PROSITE" id="PS51340"/>
    </source>
</evidence>
<dbReference type="OrthoDB" id="17255at2759"/>
<protein>
    <submittedName>
        <fullName evidence="2">Oxidoreductase</fullName>
    </submittedName>
</protein>
<comment type="caution">
    <text evidence="2">The sequence shown here is derived from an EMBL/GenBank/DDBJ whole genome shotgun (WGS) entry which is preliminary data.</text>
</comment>
<dbReference type="InterPro" id="IPR011037">
    <property type="entry name" value="Pyrv_Knase-like_insert_dom_sf"/>
</dbReference>
<dbReference type="PROSITE" id="PS51340">
    <property type="entry name" value="MOSC"/>
    <property type="match status" value="1"/>
</dbReference>
<organism evidence="2 3">
    <name type="scientific">Brachionus plicatilis</name>
    <name type="common">Marine rotifer</name>
    <name type="synonym">Brachionus muelleri</name>
    <dbReference type="NCBI Taxonomy" id="10195"/>
    <lineage>
        <taxon>Eukaryota</taxon>
        <taxon>Metazoa</taxon>
        <taxon>Spiralia</taxon>
        <taxon>Gnathifera</taxon>
        <taxon>Rotifera</taxon>
        <taxon>Eurotatoria</taxon>
        <taxon>Monogononta</taxon>
        <taxon>Pseudotrocha</taxon>
        <taxon>Ploima</taxon>
        <taxon>Brachionidae</taxon>
        <taxon>Brachionus</taxon>
    </lineage>
</organism>
<dbReference type="GO" id="GO:0030151">
    <property type="term" value="F:molybdenum ion binding"/>
    <property type="evidence" value="ECO:0007669"/>
    <property type="project" value="InterPro"/>
</dbReference>
<dbReference type="Pfam" id="PF03476">
    <property type="entry name" value="MOSC_N"/>
    <property type="match status" value="1"/>
</dbReference>
<dbReference type="AlphaFoldDB" id="A0A3M7PJD8"/>
<dbReference type="Proteomes" id="UP000276133">
    <property type="component" value="Unassembled WGS sequence"/>
</dbReference>
<dbReference type="GO" id="GO:0030170">
    <property type="term" value="F:pyridoxal phosphate binding"/>
    <property type="evidence" value="ECO:0007669"/>
    <property type="project" value="InterPro"/>
</dbReference>
<accession>A0A3M7PJD8</accession>
<dbReference type="InterPro" id="IPR005302">
    <property type="entry name" value="MoCF_Sase_C"/>
</dbReference>
<sequence>MSILQDPVLSKIFIYPIKSLAGIELDHALISNDGIMHPHNQNVIDRLKWMIVDSKRSFLSQRKLPKMTLIKPKVDHEHIVLSMPGKTEAKFLINYRGEMVKCRLWSDYLDCYSYGIDSEVSKWLSDALGCENLDLVCLMKLTARRDGDFSTFMVLSEASLHDLNSRLAKKVSIVNFRANLVVKKCSSYAEDNWRKFVISQVSFVKTKNCIRCVMTTVDPLNGEKSRDQEPLKTLKAYRLNKDLYGTSPMFGMYYELENLSEPQMISKGDAILVSY</sequence>
<proteinExistence type="predicted"/>
<evidence type="ECO:0000313" key="3">
    <source>
        <dbReference type="Proteomes" id="UP000276133"/>
    </source>
</evidence>
<dbReference type="PANTHER" id="PTHR14237:SF19">
    <property type="entry name" value="MITOCHONDRIAL AMIDOXIME REDUCING COMPONENT 1"/>
    <property type="match status" value="1"/>
</dbReference>
<dbReference type="STRING" id="10195.A0A3M7PJD8"/>
<feature type="domain" description="MOSC" evidence="1">
    <location>
        <begin position="122"/>
        <end position="274"/>
    </location>
</feature>
<gene>
    <name evidence="2" type="ORF">BpHYR1_018320</name>
</gene>
<dbReference type="Pfam" id="PF03473">
    <property type="entry name" value="MOSC"/>
    <property type="match status" value="1"/>
</dbReference>
<evidence type="ECO:0000313" key="2">
    <source>
        <dbReference type="EMBL" id="RMZ99118.1"/>
    </source>
</evidence>
<dbReference type="SUPFAM" id="SSF141673">
    <property type="entry name" value="MOSC N-terminal domain-like"/>
    <property type="match status" value="1"/>
</dbReference>
<dbReference type="SUPFAM" id="SSF50800">
    <property type="entry name" value="PK beta-barrel domain-like"/>
    <property type="match status" value="1"/>
</dbReference>